<name>A0ABV5WQN5_9LACO</name>
<proteinExistence type="predicted"/>
<dbReference type="InterPro" id="IPR027417">
    <property type="entry name" value="P-loop_NTPase"/>
</dbReference>
<gene>
    <name evidence="1" type="ORF">ACFFLI_01065</name>
</gene>
<comment type="caution">
    <text evidence="1">The sequence shown here is derived from an EMBL/GenBank/DDBJ whole genome shotgun (WGS) entry which is preliminary data.</text>
</comment>
<protein>
    <submittedName>
        <fullName evidence="1">Sulfotransferase family protein</fullName>
    </submittedName>
</protein>
<accession>A0ABV5WQN5</accession>
<sequence>MTQSFWQRLFKKQPTQQAVLILGSGRSGTSVMTRSLNLMGISLGTDHLLAPSKKINPKGYFENKDVIKIHKALGSKIRYRPAAEGYYDHSQIKADRVALTNYLKTFFANQSYLAIKDPRMNDYIQLWQHVLSDINVAPAEVILIRNPLDVVASNSRAWHRDTTLAMRQWQVRTLLSLRDTLPQSRILITYEELFDQPLATLKRIATKFNLPWPADEAALQAKLDDFIDPNLQTSDSGESLSAFETRTDVAPDIKALYILARQAAADPEFFASTDFQQRIAELTDRYLEAHGALYRDFNPKINGQTVIVYGDDRAALTAVNQQLASLGLTVNPKPAAYKAAGQTLQADLDAGQIDRATYPKDQRVVAEKEVLNNYLRRNAKREARWSVGVLENAPMVEMLTTVVREVGAATRSVVVYDDWQANPDASDRLVALKATVRTLHALAGQPYQLLTTAAVATTAGQAQLTAFVNAKRPVRAVQTTTQPNEALRLHAPLSENEVVATLSELCQRASADPQQQAVLDQFINLNYAAMMAMKGDQYANSLRN</sequence>
<keyword evidence="2" id="KW-1185">Reference proteome</keyword>
<organism evidence="1 2">
    <name type="scientific">Lactiplantibacillus modestisalitolerans</name>
    <dbReference type="NCBI Taxonomy" id="1457219"/>
    <lineage>
        <taxon>Bacteria</taxon>
        <taxon>Bacillati</taxon>
        <taxon>Bacillota</taxon>
        <taxon>Bacilli</taxon>
        <taxon>Lactobacillales</taxon>
        <taxon>Lactobacillaceae</taxon>
        <taxon>Lactiplantibacillus</taxon>
    </lineage>
</organism>
<evidence type="ECO:0000313" key="2">
    <source>
        <dbReference type="Proteomes" id="UP001589691"/>
    </source>
</evidence>
<dbReference type="Gene3D" id="3.40.50.300">
    <property type="entry name" value="P-loop containing nucleotide triphosphate hydrolases"/>
    <property type="match status" value="1"/>
</dbReference>
<reference evidence="1 2" key="1">
    <citation type="submission" date="2024-09" db="EMBL/GenBank/DDBJ databases">
        <authorList>
            <person name="Sun Q."/>
            <person name="Mori K."/>
        </authorList>
    </citation>
    <scope>NUCLEOTIDE SEQUENCE [LARGE SCALE GENOMIC DNA]</scope>
    <source>
        <strain evidence="1 2">TBRC 4576</strain>
    </source>
</reference>
<evidence type="ECO:0000313" key="1">
    <source>
        <dbReference type="EMBL" id="MFB9768467.1"/>
    </source>
</evidence>
<dbReference type="SUPFAM" id="SSF52540">
    <property type="entry name" value="P-loop containing nucleoside triphosphate hydrolases"/>
    <property type="match status" value="1"/>
</dbReference>
<dbReference type="EMBL" id="JBHLZY010000002">
    <property type="protein sequence ID" value="MFB9768467.1"/>
    <property type="molecule type" value="Genomic_DNA"/>
</dbReference>
<dbReference type="Pfam" id="PF13469">
    <property type="entry name" value="Sulfotransfer_3"/>
    <property type="match status" value="1"/>
</dbReference>
<dbReference type="Proteomes" id="UP001589691">
    <property type="component" value="Unassembled WGS sequence"/>
</dbReference>